<dbReference type="InterPro" id="IPR000892">
    <property type="entry name" value="Ribosomal_eS26"/>
</dbReference>
<evidence type="ECO:0000256" key="1">
    <source>
        <dbReference type="ARBA" id="ARBA00008596"/>
    </source>
</evidence>
<evidence type="ECO:0000256" key="5">
    <source>
        <dbReference type="SAM" id="MobiDB-lite"/>
    </source>
</evidence>
<evidence type="ECO:0000313" key="7">
    <source>
        <dbReference type="Proteomes" id="UP001141806"/>
    </source>
</evidence>
<evidence type="ECO:0000313" key="6">
    <source>
        <dbReference type="EMBL" id="KAJ4970511.1"/>
    </source>
</evidence>
<dbReference type="InterPro" id="IPR047864">
    <property type="entry name" value="Ribosomal_eS26_CS"/>
</dbReference>
<organism evidence="6 7">
    <name type="scientific">Protea cynaroides</name>
    <dbReference type="NCBI Taxonomy" id="273540"/>
    <lineage>
        <taxon>Eukaryota</taxon>
        <taxon>Viridiplantae</taxon>
        <taxon>Streptophyta</taxon>
        <taxon>Embryophyta</taxon>
        <taxon>Tracheophyta</taxon>
        <taxon>Spermatophyta</taxon>
        <taxon>Magnoliopsida</taxon>
        <taxon>Proteales</taxon>
        <taxon>Proteaceae</taxon>
        <taxon>Protea</taxon>
    </lineage>
</organism>
<dbReference type="Gene3D" id="3.30.1740.20">
    <property type="entry name" value="Ribosomal protein S26e"/>
    <property type="match status" value="1"/>
</dbReference>
<dbReference type="AlphaFoldDB" id="A0A9Q0KHE3"/>
<dbReference type="PROSITE" id="PS00733">
    <property type="entry name" value="RIBOSOMAL_S26E"/>
    <property type="match status" value="1"/>
</dbReference>
<feature type="compositionally biased region" description="Basic and acidic residues" evidence="5">
    <location>
        <begin position="152"/>
        <end position="164"/>
    </location>
</feature>
<dbReference type="InterPro" id="IPR038551">
    <property type="entry name" value="Ribosomal_eS26_sf"/>
</dbReference>
<reference evidence="6" key="1">
    <citation type="journal article" date="2023" name="Plant J.">
        <title>The genome of the king protea, Protea cynaroides.</title>
        <authorList>
            <person name="Chang J."/>
            <person name="Duong T.A."/>
            <person name="Schoeman C."/>
            <person name="Ma X."/>
            <person name="Roodt D."/>
            <person name="Barker N."/>
            <person name="Li Z."/>
            <person name="Van de Peer Y."/>
            <person name="Mizrachi E."/>
        </authorList>
    </citation>
    <scope>NUCLEOTIDE SEQUENCE</scope>
    <source>
        <tissue evidence="6">Young leaves</tissue>
    </source>
</reference>
<comment type="similarity">
    <text evidence="1 4">Belongs to the eukaryotic ribosomal protein eS26 family.</text>
</comment>
<keyword evidence="2 4" id="KW-0689">Ribosomal protein</keyword>
<dbReference type="Pfam" id="PF01283">
    <property type="entry name" value="Ribosomal_S26e"/>
    <property type="match status" value="1"/>
</dbReference>
<protein>
    <recommendedName>
        <fullName evidence="4">40S ribosomal protein S26</fullName>
    </recommendedName>
</protein>
<gene>
    <name evidence="6" type="ORF">NE237_003610</name>
</gene>
<dbReference type="GO" id="GO:0022627">
    <property type="term" value="C:cytosolic small ribosomal subunit"/>
    <property type="evidence" value="ECO:0007669"/>
    <property type="project" value="TreeGrafter"/>
</dbReference>
<dbReference type="GO" id="GO:0003735">
    <property type="term" value="F:structural constituent of ribosome"/>
    <property type="evidence" value="ECO:0007669"/>
    <property type="project" value="InterPro"/>
</dbReference>
<keyword evidence="7" id="KW-1185">Reference proteome</keyword>
<dbReference type="PANTHER" id="PTHR12538:SF0">
    <property type="entry name" value="40S RIBOSOMAL PROTEIN S26"/>
    <property type="match status" value="1"/>
</dbReference>
<comment type="caution">
    <text evidence="6">The sequence shown here is derived from an EMBL/GenBank/DDBJ whole genome shotgun (WGS) entry which is preliminary data.</text>
</comment>
<evidence type="ECO:0000256" key="4">
    <source>
        <dbReference type="RuleBase" id="RU363128"/>
    </source>
</evidence>
<dbReference type="OrthoDB" id="10262653at2759"/>
<feature type="region of interest" description="Disordered" evidence="5">
    <location>
        <begin position="143"/>
        <end position="178"/>
    </location>
</feature>
<evidence type="ECO:0000256" key="2">
    <source>
        <dbReference type="ARBA" id="ARBA00022980"/>
    </source>
</evidence>
<dbReference type="Proteomes" id="UP001141806">
    <property type="component" value="Unassembled WGS sequence"/>
</dbReference>
<dbReference type="GO" id="GO:0006412">
    <property type="term" value="P:translation"/>
    <property type="evidence" value="ECO:0007669"/>
    <property type="project" value="InterPro"/>
</dbReference>
<dbReference type="PANTHER" id="PTHR12538">
    <property type="entry name" value="40S RIBOSOMAL PROTEIN S26"/>
    <property type="match status" value="1"/>
</dbReference>
<dbReference type="GO" id="GO:0003729">
    <property type="term" value="F:mRNA binding"/>
    <property type="evidence" value="ECO:0007669"/>
    <property type="project" value="TreeGrafter"/>
</dbReference>
<sequence length="178" mass="20453">MATLRGELREKPNLGLSNCAVPLNAISNQNQRTLEKRLRGEELLGFGLEENTRALAMTFKRRNGGRNKHGRGHVNFIRCSNCGKCCPKDKAIKRFLVRNIVEQAAVRDVQESCVYDGYTLPKLYAKMQYCVSCAIHSHVVRVRSRTNRRKREPPQRFRRRDDMPKPGQAARPVIPEQH</sequence>
<dbReference type="EMBL" id="JAMYWD010000005">
    <property type="protein sequence ID" value="KAJ4970511.1"/>
    <property type="molecule type" value="Genomic_DNA"/>
</dbReference>
<dbReference type="FunFam" id="3.30.1740.20:FF:000002">
    <property type="entry name" value="40S ribosomal protein S26"/>
    <property type="match status" value="1"/>
</dbReference>
<accession>A0A9Q0KHE3</accession>
<name>A0A9Q0KHE3_9MAGN</name>
<evidence type="ECO:0000256" key="3">
    <source>
        <dbReference type="ARBA" id="ARBA00023274"/>
    </source>
</evidence>
<keyword evidence="3 4" id="KW-0687">Ribonucleoprotein</keyword>
<proteinExistence type="inferred from homology"/>